<dbReference type="Pfam" id="PF03621">
    <property type="entry name" value="MbtH"/>
    <property type="match status" value="1"/>
</dbReference>
<dbReference type="Gene3D" id="3.90.820.10">
    <property type="entry name" value="Structural Genomics, Unknown Function 30-nov-00 1gh9 Mol_id"/>
    <property type="match status" value="1"/>
</dbReference>
<dbReference type="InterPro" id="IPR037407">
    <property type="entry name" value="MLP_fam"/>
</dbReference>
<organism evidence="2 3">
    <name type="scientific">Yokenella regensburgei</name>
    <dbReference type="NCBI Taxonomy" id="158877"/>
    <lineage>
        <taxon>Bacteria</taxon>
        <taxon>Pseudomonadati</taxon>
        <taxon>Pseudomonadota</taxon>
        <taxon>Gammaproteobacteria</taxon>
        <taxon>Enterobacterales</taxon>
        <taxon>Enterobacteriaceae</taxon>
        <taxon>Yokenella</taxon>
    </lineage>
</organism>
<dbReference type="PANTHER" id="PTHR38444">
    <property type="entry name" value="ENTEROBACTIN BIOSYNTHESIS PROTEIN YBDZ"/>
    <property type="match status" value="1"/>
</dbReference>
<dbReference type="InterPro" id="IPR005153">
    <property type="entry name" value="MbtH-like_dom"/>
</dbReference>
<sequence length="72" mass="7981">MQGSNPFDDPQGQFYILRNAQLQYSLWPQQCDLPAGWQVMLEPQPLEQCNAWLSGQVTTLTPAHYATAGSAA</sequence>
<protein>
    <submittedName>
        <fullName evidence="2">Uncharacterized protein conserved in bacteria</fullName>
    </submittedName>
</protein>
<evidence type="ECO:0000313" key="2">
    <source>
        <dbReference type="EMBL" id="SQA59702.1"/>
    </source>
</evidence>
<dbReference type="RefSeq" id="WP_038254684.1">
    <property type="nucleotide sequence ID" value="NZ_CAKMYC010000003.1"/>
</dbReference>
<proteinExistence type="predicted"/>
<dbReference type="Proteomes" id="UP000251313">
    <property type="component" value="Unassembled WGS sequence"/>
</dbReference>
<evidence type="ECO:0000313" key="3">
    <source>
        <dbReference type="Proteomes" id="UP000251313"/>
    </source>
</evidence>
<dbReference type="PANTHER" id="PTHR38444:SF1">
    <property type="entry name" value="ENTEROBACTIN BIOSYNTHESIS PROTEIN YBDZ"/>
    <property type="match status" value="1"/>
</dbReference>
<gene>
    <name evidence="2" type="primary">mbtH</name>
    <name evidence="2" type="ORF">NCTC11967_00050</name>
</gene>
<dbReference type="SUPFAM" id="SSF160582">
    <property type="entry name" value="MbtH-like"/>
    <property type="match status" value="1"/>
</dbReference>
<evidence type="ECO:0000259" key="1">
    <source>
        <dbReference type="SMART" id="SM00923"/>
    </source>
</evidence>
<reference evidence="2 3" key="1">
    <citation type="submission" date="2018-06" db="EMBL/GenBank/DDBJ databases">
        <authorList>
            <consortium name="Pathogen Informatics"/>
            <person name="Doyle S."/>
        </authorList>
    </citation>
    <scope>NUCLEOTIDE SEQUENCE [LARGE SCALE GENOMIC DNA]</scope>
    <source>
        <strain evidence="2 3">NCTC11967</strain>
    </source>
</reference>
<comment type="caution">
    <text evidence="2">The sequence shown here is derived from an EMBL/GenBank/DDBJ whole genome shotgun (WGS) entry which is preliminary data.</text>
</comment>
<dbReference type="InterPro" id="IPR038020">
    <property type="entry name" value="MbtH-like_sf"/>
</dbReference>
<dbReference type="GO" id="GO:0005829">
    <property type="term" value="C:cytosol"/>
    <property type="evidence" value="ECO:0007669"/>
    <property type="project" value="TreeGrafter"/>
</dbReference>
<feature type="domain" description="MbtH-like" evidence="1">
    <location>
        <begin position="5"/>
        <end position="55"/>
    </location>
</feature>
<dbReference type="EMBL" id="UAVL01000001">
    <property type="protein sequence ID" value="SQA59702.1"/>
    <property type="molecule type" value="Genomic_DNA"/>
</dbReference>
<dbReference type="SMART" id="SM00923">
    <property type="entry name" value="MbtH"/>
    <property type="match status" value="1"/>
</dbReference>
<name>A0AB38FPW8_9ENTR</name>
<accession>A0AB38FPW8</accession>
<dbReference type="AlphaFoldDB" id="A0AB38FPW8"/>
<dbReference type="GO" id="GO:0019290">
    <property type="term" value="P:siderophore biosynthetic process"/>
    <property type="evidence" value="ECO:0007669"/>
    <property type="project" value="TreeGrafter"/>
</dbReference>